<dbReference type="AlphaFoldDB" id="A0A7C3KGJ9"/>
<proteinExistence type="predicted"/>
<evidence type="ECO:0000313" key="1">
    <source>
        <dbReference type="EMBL" id="HFN00505.1"/>
    </source>
</evidence>
<name>A0A7C3KGJ9_9CYAN</name>
<reference evidence="1" key="1">
    <citation type="journal article" date="2020" name="mSystems">
        <title>Genome- and Community-Level Interaction Insights into Carbon Utilization and Element Cycling Functions of Hydrothermarchaeota in Hydrothermal Sediment.</title>
        <authorList>
            <person name="Zhou Z."/>
            <person name="Liu Y."/>
            <person name="Xu W."/>
            <person name="Pan J."/>
            <person name="Luo Z.H."/>
            <person name="Li M."/>
        </authorList>
    </citation>
    <scope>NUCLEOTIDE SEQUENCE [LARGE SCALE GENOMIC DNA]</scope>
    <source>
        <strain evidence="1">SpSt-418</strain>
    </source>
</reference>
<sequence>MKLFHITTLGFLMSLPVFLLEHDVQAETMLPLPPAPKGCVYLKEVSTGETQIRKLAELGNENTDFAVPTSFRFSSYTAQFVPENDANYVGELYFKYNDGSNAKVYGKNYSATRFKRVSGTFRPPTVKQPYQVNFRVDTARNNTYQIAVLACQ</sequence>
<accession>A0A7C3KGJ9</accession>
<protein>
    <submittedName>
        <fullName evidence="1">Uncharacterized protein</fullName>
    </submittedName>
</protein>
<comment type="caution">
    <text evidence="1">The sequence shown here is derived from an EMBL/GenBank/DDBJ whole genome shotgun (WGS) entry which is preliminary data.</text>
</comment>
<gene>
    <name evidence="1" type="ORF">ENR64_22710</name>
</gene>
<organism evidence="1">
    <name type="scientific">Oscillatoriales cyanobacterium SpSt-418</name>
    <dbReference type="NCBI Taxonomy" id="2282169"/>
    <lineage>
        <taxon>Bacteria</taxon>
        <taxon>Bacillati</taxon>
        <taxon>Cyanobacteriota</taxon>
        <taxon>Cyanophyceae</taxon>
        <taxon>Oscillatoriophycideae</taxon>
        <taxon>Oscillatoriales</taxon>
    </lineage>
</organism>
<dbReference type="EMBL" id="DSRU01000324">
    <property type="protein sequence ID" value="HFN00505.1"/>
    <property type="molecule type" value="Genomic_DNA"/>
</dbReference>